<dbReference type="EMBL" id="CAJJDM010000089">
    <property type="protein sequence ID" value="CAD8090582.1"/>
    <property type="molecule type" value="Genomic_DNA"/>
</dbReference>
<reference evidence="6" key="1">
    <citation type="submission" date="2021-01" db="EMBL/GenBank/DDBJ databases">
        <authorList>
            <consortium name="Genoscope - CEA"/>
            <person name="William W."/>
        </authorList>
    </citation>
    <scope>NUCLEOTIDE SEQUENCE</scope>
</reference>
<comment type="similarity">
    <text evidence="1">Belongs to the carotenoid oxygenase family.</text>
</comment>
<dbReference type="GO" id="GO:0016121">
    <property type="term" value="P:carotene catabolic process"/>
    <property type="evidence" value="ECO:0007669"/>
    <property type="project" value="TreeGrafter"/>
</dbReference>
<dbReference type="GO" id="GO:0010436">
    <property type="term" value="F:carotenoid dioxygenase activity"/>
    <property type="evidence" value="ECO:0007669"/>
    <property type="project" value="TreeGrafter"/>
</dbReference>
<feature type="binding site" evidence="5">
    <location>
        <position position="286"/>
    </location>
    <ligand>
        <name>Fe cation</name>
        <dbReference type="ChEBI" id="CHEBI:24875"/>
        <note>catalytic</note>
    </ligand>
</feature>
<dbReference type="PANTHER" id="PTHR10543">
    <property type="entry name" value="BETA-CAROTENE DIOXYGENASE"/>
    <property type="match status" value="1"/>
</dbReference>
<comment type="caution">
    <text evidence="6">The sequence shown here is derived from an EMBL/GenBank/DDBJ whole genome shotgun (WGS) entry which is preliminary data.</text>
</comment>
<protein>
    <recommendedName>
        <fullName evidence="8">Dioxygenase</fullName>
    </recommendedName>
</protein>
<feature type="binding site" evidence="5">
    <location>
        <position position="216"/>
    </location>
    <ligand>
        <name>Fe cation</name>
        <dbReference type="ChEBI" id="CHEBI:24875"/>
        <note>catalytic</note>
    </ligand>
</feature>
<dbReference type="GO" id="GO:0046872">
    <property type="term" value="F:metal ion binding"/>
    <property type="evidence" value="ECO:0007669"/>
    <property type="project" value="UniProtKB-KW"/>
</dbReference>
<evidence type="ECO:0000256" key="3">
    <source>
        <dbReference type="ARBA" id="ARBA00023002"/>
    </source>
</evidence>
<dbReference type="Pfam" id="PF03055">
    <property type="entry name" value="RPE65"/>
    <property type="match status" value="1"/>
</dbReference>
<dbReference type="Proteomes" id="UP000688137">
    <property type="component" value="Unassembled WGS sequence"/>
</dbReference>
<evidence type="ECO:0000256" key="4">
    <source>
        <dbReference type="ARBA" id="ARBA00023004"/>
    </source>
</evidence>
<comment type="cofactor">
    <cofactor evidence="5">
        <name>Fe(2+)</name>
        <dbReference type="ChEBI" id="CHEBI:29033"/>
    </cofactor>
    <text evidence="5">Binds 1 Fe(2+) ion per subunit.</text>
</comment>
<keyword evidence="7" id="KW-1185">Reference proteome</keyword>
<evidence type="ECO:0008006" key="8">
    <source>
        <dbReference type="Google" id="ProtNLM"/>
    </source>
</evidence>
<sequence length="472" mass="54165">MSWKKLLSLNPIEFIDQQLAICKGELPKGLRGSLYRNTVSTKKRRNGYPGHLFDGDGVVLKIEFKEGRAIATYKFVQSEGFINEQQRDEYIYAGLGRTYSGNFLTKIFNSFSFKNPANTSVLPLRNGELLALWEGGLPTNIKKNNLSTIGLTNGNSLQNSDTFSAHPKIDPKSGMIYNVGLTHGMNQMVNVYEMNQSGQILRRNSTQVNGRRFMLHDFILAGDYLIAIMYSQFVTDFHKILLGRKSLGQDVLNDESQGIQVFVFDKSKNLQLIANKINYLKFNVWHYSNGYVDQSGNVVSQAITYPNYELYESFFIENLLKNGLIDSKSSYDRLIINPLTGEILQKQQILNDYLEFPVVHDDDVGQKQKFTYAVIQQKKDDWFNGIIRIDEENPQNSQRRYYQQEQYLTEALFIQDKNKQKGEGWLIFIIFDGTVDKSFVEIVDALSLQSVCLLQLPQLIAPSFHGRFEYEQ</sequence>
<evidence type="ECO:0000256" key="2">
    <source>
        <dbReference type="ARBA" id="ARBA00022723"/>
    </source>
</evidence>
<dbReference type="InterPro" id="IPR004294">
    <property type="entry name" value="Carotenoid_Oase"/>
</dbReference>
<evidence type="ECO:0000256" key="5">
    <source>
        <dbReference type="PIRSR" id="PIRSR604294-1"/>
    </source>
</evidence>
<dbReference type="OMA" id="VHHPFDG"/>
<gene>
    <name evidence="6" type="ORF">PPRIM_AZ9-3.1.T0860107</name>
</gene>
<feature type="binding site" evidence="5">
    <location>
        <position position="166"/>
    </location>
    <ligand>
        <name>Fe cation</name>
        <dbReference type="ChEBI" id="CHEBI:24875"/>
        <note>catalytic</note>
    </ligand>
</feature>
<dbReference type="PANTHER" id="PTHR10543:SF89">
    <property type="entry name" value="CAROTENOID 9,10(9',10')-CLEAVAGE DIOXYGENASE 1"/>
    <property type="match status" value="1"/>
</dbReference>
<accession>A0A8S1NEN4</accession>
<organism evidence="6 7">
    <name type="scientific">Paramecium primaurelia</name>
    <dbReference type="NCBI Taxonomy" id="5886"/>
    <lineage>
        <taxon>Eukaryota</taxon>
        <taxon>Sar</taxon>
        <taxon>Alveolata</taxon>
        <taxon>Ciliophora</taxon>
        <taxon>Intramacronucleata</taxon>
        <taxon>Oligohymenophorea</taxon>
        <taxon>Peniculida</taxon>
        <taxon>Parameciidae</taxon>
        <taxon>Paramecium</taxon>
    </lineage>
</organism>
<evidence type="ECO:0000256" key="1">
    <source>
        <dbReference type="ARBA" id="ARBA00006787"/>
    </source>
</evidence>
<dbReference type="AlphaFoldDB" id="A0A8S1NEN4"/>
<proteinExistence type="inferred from homology"/>
<name>A0A8S1NEN4_PARPR</name>
<keyword evidence="4 5" id="KW-0408">Iron</keyword>
<evidence type="ECO:0000313" key="7">
    <source>
        <dbReference type="Proteomes" id="UP000688137"/>
    </source>
</evidence>
<evidence type="ECO:0000313" key="6">
    <source>
        <dbReference type="EMBL" id="CAD8090582.1"/>
    </source>
</evidence>
<feature type="binding site" evidence="5">
    <location>
        <position position="465"/>
    </location>
    <ligand>
        <name>Fe cation</name>
        <dbReference type="ChEBI" id="CHEBI:24875"/>
        <note>catalytic</note>
    </ligand>
</feature>
<keyword evidence="2 5" id="KW-0479">Metal-binding</keyword>
<keyword evidence="3" id="KW-0560">Oxidoreductase</keyword>